<dbReference type="InterPro" id="IPR040853">
    <property type="entry name" value="RapA2_cadherin-like"/>
</dbReference>
<reference evidence="8 9" key="1">
    <citation type="submission" date="2016-07" db="EMBL/GenBank/DDBJ databases">
        <title>Complete genome sequence of Bradyrhizobium icense LMTR 13T, a potential inoculant strain isolated from lima bean (Phaseolus lunatus) in Peru.</title>
        <authorList>
            <person name="Ormeno-Orrillo E."/>
            <person name="Duran D."/>
            <person name="Rogel M.A."/>
            <person name="Rey L."/>
            <person name="Imperial J."/>
            <person name="Ruiz-Argueso T."/>
            <person name="Martinez-Romero E."/>
        </authorList>
    </citation>
    <scope>NUCLEOTIDE SEQUENCE [LARGE SCALE GENOMIC DNA]</scope>
    <source>
        <strain evidence="8 9">LMTR 13</strain>
    </source>
</reference>
<dbReference type="InterPro" id="IPR001343">
    <property type="entry name" value="Hemolysn_Ca-bd"/>
</dbReference>
<evidence type="ECO:0000313" key="9">
    <source>
        <dbReference type="Proteomes" id="UP000092839"/>
    </source>
</evidence>
<dbReference type="Proteomes" id="UP000092839">
    <property type="component" value="Chromosome"/>
</dbReference>
<sequence>MLWLTALTFSLVKEAKAADPNVTFLDDGNITYKDLEHGSFELVTKEVVPRSFLVDDPGQTIILRPQGSSVSITESTNSAARMAELQAAQQEALATYEKGLGSTGSSTPPPLERLPVQPINFIQIDDSSPAQDLPALPAVILASAPEMIIGQLPPPPPTPPTPPTLNAVAGPTEIDTSVFDVFTATSGTFLASSPNADATLTFGISGGTAGSTVIDGVTYDVSNAGPYGTLYVDSATGAYAFVPDNDAINALTEPTTTDFTITVSDGTLSANQTFTIAINGANDAAIISGNSSGTVIEASGLANTAPGTPSATGTLTSADVDNAPDTFTAVSTPTASSRGFGTFTMTTAGVWAYSIDQSNSTVQALNVGDTLTDTFTVTTIDGTAQVVTVTIKGANDAAVITGATAGSVTEDSGAKCDKPTATGTLTASDVDNAPGFAAVNCPTASDAGYGTFTMTADGVWTYELDDSNCAVQALDDGDTLTDTFTVTTIDGTEQVITITIHGASDADPNDFDYLATGKTVICDLPYVYGTPRGDSIAGGGHHGQIIYGGAGNDTINGTGKGDLIYAGSGDDTVKGNDGDDRIYGGSGSDTINANNGCDTIIGGYGADKLTGGNGEDRFVYLSVADSRAGRFDVITDFRSGSDRIDLTALGALAFLALTSTSTAVPAHTIAWLYDSATNQTILYVNPTDQTLDIGDSTLMEIHLEGLVTIQASDFVPEPTEAPVVIATEAISPELVAAAETDTAVTTLAADASLDGADGHGAQNNIESWTLRIAGNGDSFDFSHLDESPTQHTTNSNDDEAIAPTSGPSIEPQRVHVAASADHGPTLDQAEAIDTSVHSTNCDDWFPPSHTEWSFNAKSHFSVQWSSEDHGPRDDHTKEAWRTDDAHLWKGNGHGHHQSPGKHDTASKYGASDLDPLTAYVAFDSAAAHTHGHEHSFHFEDKISALPDVSDLAHYPTSLGHHEHTAPTSEPPAVSGPAQAIEITSSKHHSSGNLKSHWFDNFNNNADHAWSGAGIHAPHDLIV</sequence>
<dbReference type="Pfam" id="PF17803">
    <property type="entry name" value="Cadherin_4"/>
    <property type="match status" value="1"/>
</dbReference>
<feature type="region of interest" description="Disordered" evidence="5">
    <location>
        <begin position="886"/>
        <end position="909"/>
    </location>
</feature>
<dbReference type="Pfam" id="PF00353">
    <property type="entry name" value="HemolysinCabind"/>
    <property type="match status" value="2"/>
</dbReference>
<dbReference type="PANTHER" id="PTHR38340:SF1">
    <property type="entry name" value="S-LAYER PROTEIN"/>
    <property type="match status" value="1"/>
</dbReference>
<evidence type="ECO:0000256" key="2">
    <source>
        <dbReference type="ARBA" id="ARBA00004613"/>
    </source>
</evidence>
<dbReference type="Gene3D" id="2.150.10.10">
    <property type="entry name" value="Serralysin-like metalloprotease, C-terminal"/>
    <property type="match status" value="1"/>
</dbReference>
<dbReference type="SUPFAM" id="SSF51120">
    <property type="entry name" value="beta-Roll"/>
    <property type="match status" value="1"/>
</dbReference>
<dbReference type="KEGG" id="bic:LMTR13_36980"/>
<comment type="cofactor">
    <cofactor evidence="1">
        <name>Ca(2+)</name>
        <dbReference type="ChEBI" id="CHEBI:29108"/>
    </cofactor>
</comment>
<evidence type="ECO:0000259" key="6">
    <source>
        <dbReference type="Pfam" id="PF08548"/>
    </source>
</evidence>
<gene>
    <name evidence="8" type="ORF">LMTR13_36980</name>
</gene>
<keyword evidence="3" id="KW-0964">Secreted</keyword>
<dbReference type="Pfam" id="PF08548">
    <property type="entry name" value="Peptidase_M10_C"/>
    <property type="match status" value="1"/>
</dbReference>
<dbReference type="PRINTS" id="PR00313">
    <property type="entry name" value="CABNDNGRPT"/>
</dbReference>
<evidence type="ECO:0000256" key="1">
    <source>
        <dbReference type="ARBA" id="ARBA00001913"/>
    </source>
</evidence>
<name>A0A1B1UPZ5_9BRAD</name>
<proteinExistence type="predicted"/>
<evidence type="ECO:0000313" key="8">
    <source>
        <dbReference type="EMBL" id="ANW04902.1"/>
    </source>
</evidence>
<dbReference type="GO" id="GO:0005509">
    <property type="term" value="F:calcium ion binding"/>
    <property type="evidence" value="ECO:0007669"/>
    <property type="project" value="InterPro"/>
</dbReference>
<dbReference type="InterPro" id="IPR018511">
    <property type="entry name" value="Hemolysin-typ_Ca-bd_CS"/>
</dbReference>
<dbReference type="EMBL" id="CP016428">
    <property type="protein sequence ID" value="ANW04902.1"/>
    <property type="molecule type" value="Genomic_DNA"/>
</dbReference>
<dbReference type="PROSITE" id="PS00330">
    <property type="entry name" value="HEMOLYSIN_CALCIUM"/>
    <property type="match status" value="2"/>
</dbReference>
<evidence type="ECO:0000256" key="5">
    <source>
        <dbReference type="SAM" id="MobiDB-lite"/>
    </source>
</evidence>
<dbReference type="PANTHER" id="PTHR38340">
    <property type="entry name" value="S-LAYER PROTEIN"/>
    <property type="match status" value="1"/>
</dbReference>
<evidence type="ECO:0000256" key="4">
    <source>
        <dbReference type="ARBA" id="ARBA00022737"/>
    </source>
</evidence>
<dbReference type="InterPro" id="IPR011049">
    <property type="entry name" value="Serralysin-like_metalloprot_C"/>
</dbReference>
<dbReference type="Gene3D" id="2.60.40.10">
    <property type="entry name" value="Immunoglobulins"/>
    <property type="match status" value="2"/>
</dbReference>
<dbReference type="AlphaFoldDB" id="A0A1B1UPZ5"/>
<dbReference type="RefSeq" id="WP_065732038.1">
    <property type="nucleotide sequence ID" value="NZ_CP016428.1"/>
</dbReference>
<dbReference type="InterPro" id="IPR010221">
    <property type="entry name" value="VCBS_dom"/>
</dbReference>
<feature type="region of interest" description="Disordered" evidence="5">
    <location>
        <begin position="953"/>
        <end position="975"/>
    </location>
</feature>
<protein>
    <submittedName>
        <fullName evidence="8">Uncharacterized protein</fullName>
    </submittedName>
</protein>
<keyword evidence="9" id="KW-1185">Reference proteome</keyword>
<dbReference type="STRING" id="1274631.LMTR13_36980"/>
<dbReference type="InterPro" id="IPR013783">
    <property type="entry name" value="Ig-like_fold"/>
</dbReference>
<evidence type="ECO:0000259" key="7">
    <source>
        <dbReference type="Pfam" id="PF17803"/>
    </source>
</evidence>
<feature type="domain" description="RapA2 cadherin-like" evidence="7">
    <location>
        <begin position="386"/>
        <end position="462"/>
    </location>
</feature>
<organism evidence="8 9">
    <name type="scientific">Bradyrhizobium icense</name>
    <dbReference type="NCBI Taxonomy" id="1274631"/>
    <lineage>
        <taxon>Bacteria</taxon>
        <taxon>Pseudomonadati</taxon>
        <taxon>Pseudomonadota</taxon>
        <taxon>Alphaproteobacteria</taxon>
        <taxon>Hyphomicrobiales</taxon>
        <taxon>Nitrobacteraceae</taxon>
        <taxon>Bradyrhizobium</taxon>
    </lineage>
</organism>
<comment type="subcellular location">
    <subcellularLocation>
        <location evidence="2">Secreted</location>
    </subcellularLocation>
</comment>
<feature type="domain" description="Peptidase M10 serralysin C-terminal" evidence="6">
    <location>
        <begin position="591"/>
        <end position="715"/>
    </location>
</feature>
<dbReference type="GO" id="GO:0005615">
    <property type="term" value="C:extracellular space"/>
    <property type="evidence" value="ECO:0007669"/>
    <property type="project" value="InterPro"/>
</dbReference>
<accession>A0A1B1UPZ5</accession>
<dbReference type="NCBIfam" id="TIGR01965">
    <property type="entry name" value="VCBS_repeat"/>
    <property type="match status" value="3"/>
</dbReference>
<dbReference type="InterPro" id="IPR013858">
    <property type="entry name" value="Peptidase_M10B_C"/>
</dbReference>
<feature type="region of interest" description="Disordered" evidence="5">
    <location>
        <begin position="779"/>
        <end position="809"/>
    </location>
</feature>
<dbReference type="InterPro" id="IPR050557">
    <property type="entry name" value="RTX_toxin/Mannuronan_C5-epim"/>
</dbReference>
<evidence type="ECO:0000256" key="3">
    <source>
        <dbReference type="ARBA" id="ARBA00022525"/>
    </source>
</evidence>
<keyword evidence="4" id="KW-0677">Repeat</keyword>